<reference evidence="2" key="1">
    <citation type="submission" date="2010-06" db="EMBL/GenBank/DDBJ databases">
        <authorList>
            <person name="Carlson J."/>
            <person name="Booth B."/>
            <person name="Frise E."/>
            <person name="Sandler J."/>
            <person name="Wan K."/>
            <person name="Yu C."/>
            <person name="Celniker S."/>
        </authorList>
    </citation>
    <scope>NUCLEOTIDE SEQUENCE</scope>
</reference>
<protein>
    <submittedName>
        <fullName evidence="2">MIP22410p</fullName>
    </submittedName>
</protein>
<organism evidence="2">
    <name type="scientific">Drosophila melanogaster</name>
    <name type="common">Fruit fly</name>
    <dbReference type="NCBI Taxonomy" id="7227"/>
    <lineage>
        <taxon>Eukaryota</taxon>
        <taxon>Metazoa</taxon>
        <taxon>Ecdysozoa</taxon>
        <taxon>Arthropoda</taxon>
        <taxon>Hexapoda</taxon>
        <taxon>Insecta</taxon>
        <taxon>Pterygota</taxon>
        <taxon>Neoptera</taxon>
        <taxon>Endopterygota</taxon>
        <taxon>Diptera</taxon>
        <taxon>Brachycera</taxon>
        <taxon>Muscomorpha</taxon>
        <taxon>Ephydroidea</taxon>
        <taxon>Drosophilidae</taxon>
        <taxon>Drosophila</taxon>
        <taxon>Sophophora</taxon>
    </lineage>
</organism>
<accession>D8FT11</accession>
<feature type="transmembrane region" description="Helical" evidence="1">
    <location>
        <begin position="13"/>
        <end position="33"/>
    </location>
</feature>
<feature type="non-terminal residue" evidence="2">
    <location>
        <position position="1"/>
    </location>
</feature>
<proteinExistence type="evidence at transcript level"/>
<keyword evidence="1" id="KW-1133">Transmembrane helix</keyword>
<keyword evidence="1" id="KW-0812">Transmembrane</keyword>
<keyword evidence="1" id="KW-0472">Membrane</keyword>
<evidence type="ECO:0000256" key="1">
    <source>
        <dbReference type="SAM" id="Phobius"/>
    </source>
</evidence>
<sequence length="35" mass="4133">IRELPYRVTMLPIYINLLLFMPAALLSMIHLYLSL</sequence>
<evidence type="ECO:0000313" key="2">
    <source>
        <dbReference type="EMBL" id="ADJ21821.1"/>
    </source>
</evidence>
<dbReference type="AlphaFoldDB" id="D8FT11"/>
<name>D8FT11_DROME</name>
<dbReference type="EMBL" id="BT125033">
    <property type="protein sequence ID" value="ADJ21821.1"/>
    <property type="molecule type" value="mRNA"/>
</dbReference>